<dbReference type="Gene3D" id="3.30.700.10">
    <property type="entry name" value="Glycoprotein, Type 4 Pilin"/>
    <property type="match status" value="1"/>
</dbReference>
<reference evidence="3" key="1">
    <citation type="submission" date="2013-08" db="EMBL/GenBank/DDBJ databases">
        <title>Genome sequencing of Arenimonas donghaensis.</title>
        <authorList>
            <person name="Chen F."/>
            <person name="Wang G."/>
        </authorList>
    </citation>
    <scope>NUCLEOTIDE SEQUENCE [LARGE SCALE GENOMIC DNA]</scope>
    <source>
        <strain evidence="3">HO3-R19</strain>
    </source>
</reference>
<dbReference type="Pfam" id="PF00114">
    <property type="entry name" value="Pilin"/>
    <property type="match status" value="1"/>
</dbReference>
<reference evidence="2 3" key="2">
    <citation type="journal article" date="2015" name="Stand. Genomic Sci.">
        <title>High quality draft genomic sequence of Arenimonas donghaensis DSM 18148(T).</title>
        <authorList>
            <person name="Chen F."/>
            <person name="Wang H."/>
            <person name="Cao Y."/>
            <person name="Li X."/>
            <person name="Wang G."/>
        </authorList>
    </citation>
    <scope>NUCLEOTIDE SEQUENCE [LARGE SCALE GENOMIC DNA]</scope>
    <source>
        <strain evidence="2 3">HO3-R19</strain>
    </source>
</reference>
<evidence type="ECO:0000313" key="3">
    <source>
        <dbReference type="Proteomes" id="UP000029085"/>
    </source>
</evidence>
<comment type="caution">
    <text evidence="2">The sequence shown here is derived from an EMBL/GenBank/DDBJ whole genome shotgun (WGS) entry which is preliminary data.</text>
</comment>
<proteinExistence type="inferred from homology"/>
<protein>
    <recommendedName>
        <fullName evidence="4">Fimbrial protein</fullName>
    </recommendedName>
</protein>
<evidence type="ECO:0000256" key="1">
    <source>
        <dbReference type="ARBA" id="ARBA00005233"/>
    </source>
</evidence>
<dbReference type="GO" id="GO:0007155">
    <property type="term" value="P:cell adhesion"/>
    <property type="evidence" value="ECO:0007669"/>
    <property type="project" value="InterPro"/>
</dbReference>
<dbReference type="InterPro" id="IPR045584">
    <property type="entry name" value="Pilin-like"/>
</dbReference>
<name>A0A087MG86_9GAMM</name>
<dbReference type="InterPro" id="IPR001082">
    <property type="entry name" value="Pilin"/>
</dbReference>
<dbReference type="GO" id="GO:0009289">
    <property type="term" value="C:pilus"/>
    <property type="evidence" value="ECO:0007669"/>
    <property type="project" value="InterPro"/>
</dbReference>
<accession>A0A087MG86</accession>
<keyword evidence="3" id="KW-1185">Reference proteome</keyword>
<dbReference type="EMBL" id="AVCJ01000043">
    <property type="protein sequence ID" value="KFL35889.1"/>
    <property type="molecule type" value="Genomic_DNA"/>
</dbReference>
<dbReference type="STRING" id="1121014.N788_06345"/>
<sequence>MIVVAIIAILAAIALPAYQDYLTRSQVSEAMSLSRGAQIAVTEYYSEYGVPPADNATAGLSQPASINGTYVTSVTLDNTGTISMLFGNDASAKITGQTLVMQLSTNGGSLAWNCGGIPTKYMPAVCR</sequence>
<evidence type="ECO:0008006" key="4">
    <source>
        <dbReference type="Google" id="ProtNLM"/>
    </source>
</evidence>
<dbReference type="AlphaFoldDB" id="A0A087MG86"/>
<dbReference type="SUPFAM" id="SSF54523">
    <property type="entry name" value="Pili subunits"/>
    <property type="match status" value="1"/>
</dbReference>
<evidence type="ECO:0000313" key="2">
    <source>
        <dbReference type="EMBL" id="KFL35889.1"/>
    </source>
</evidence>
<dbReference type="Proteomes" id="UP000029085">
    <property type="component" value="Unassembled WGS sequence"/>
</dbReference>
<comment type="similarity">
    <text evidence="1">Belongs to the N-Me-Phe pilin family.</text>
</comment>
<dbReference type="PATRIC" id="fig|1121014.3.peg.2174"/>
<organism evidence="2 3">
    <name type="scientific">Arenimonas donghaensis DSM 18148 = HO3-R19</name>
    <dbReference type="NCBI Taxonomy" id="1121014"/>
    <lineage>
        <taxon>Bacteria</taxon>
        <taxon>Pseudomonadati</taxon>
        <taxon>Pseudomonadota</taxon>
        <taxon>Gammaproteobacteria</taxon>
        <taxon>Lysobacterales</taxon>
        <taxon>Lysobacteraceae</taxon>
        <taxon>Arenimonas</taxon>
    </lineage>
</organism>
<gene>
    <name evidence="2" type="ORF">N788_06345</name>
</gene>